<evidence type="ECO:0000256" key="1">
    <source>
        <dbReference type="ARBA" id="ARBA00004141"/>
    </source>
</evidence>
<keyword evidence="4" id="KW-0472">Membrane</keyword>
<dbReference type="InterPro" id="IPR005828">
    <property type="entry name" value="MFS_sugar_transport-like"/>
</dbReference>
<name>A0A8J1TSZ4_OWEFU</name>
<dbReference type="PROSITE" id="PS50850">
    <property type="entry name" value="MFS"/>
    <property type="match status" value="1"/>
</dbReference>
<accession>A0A8J1TSZ4</accession>
<sequence length="619" mass="69096">MENYYTNKEISPTYDEARVKVGVNVVDVKKVASLPNYNVNGLDSASADVYFANSAFEEDADLPEKHTFNNLTDEKNTNGDTTAIHFDEVFAYIGDFGLFQWLLFLMLGLGVMPVGWQSMSSNFVVGNQNHWCKVDALANLSQYLQKEISIPIETLQNGEQEYSKCFVYDHINYTQYSQEDFSSWNRTLHVFKTNTSTTRCRHWVYDQSVYTSTIVSQWDLVCDDAWMAPFVSTCFIGGMFFGSYGAGATSDRFGRKKTLITCYIGEFIFALIAAFMPYYELFLVCRFLVGVFCIPCNMVAFVLVMELVGSRYRSKVAMQLWFATGFMLLALIAFGIRDHFRLQLVLAAPRIVFLLFVFILPESPRWLVTKGRIEEAKDILCKIASINKREFPSNVSFITNDKKVVQGKTSDLFVTPVMRKRTLIVCLAWLAIYICYYGLSLNASTLAGDPYFNTFLNAALEIPVWGICVVMMDKVGRRICLVFVLIFGGLMCLICIPLLFFPDLAMVVTAFSILGKLGASGGIVVIYLYSAELFPTVVRNVGVGAGSTSGRVGGMVSPQIGLLSSTWIALPSMIFGIFGLIAGVASLLLPETLGQQLSENISDVENSDVNRKRKGSITL</sequence>
<dbReference type="SUPFAM" id="SSF103473">
    <property type="entry name" value="MFS general substrate transporter"/>
    <property type="match status" value="1"/>
</dbReference>
<evidence type="ECO:0000256" key="3">
    <source>
        <dbReference type="ARBA" id="ARBA00022989"/>
    </source>
</evidence>
<gene>
    <name evidence="5" type="ORF">OFUS_LOCUS14703</name>
</gene>
<dbReference type="AlphaFoldDB" id="A0A8J1TSZ4"/>
<comment type="caution">
    <text evidence="5">The sequence shown here is derived from an EMBL/GenBank/DDBJ whole genome shotgun (WGS) entry which is preliminary data.</text>
</comment>
<dbReference type="CDD" id="cd17317">
    <property type="entry name" value="MFS_SLC22"/>
    <property type="match status" value="1"/>
</dbReference>
<evidence type="ECO:0000256" key="4">
    <source>
        <dbReference type="ARBA" id="ARBA00023136"/>
    </source>
</evidence>
<dbReference type="InterPro" id="IPR020846">
    <property type="entry name" value="MFS_dom"/>
</dbReference>
<dbReference type="GO" id="GO:0016020">
    <property type="term" value="C:membrane"/>
    <property type="evidence" value="ECO:0007669"/>
    <property type="project" value="UniProtKB-SubCell"/>
</dbReference>
<evidence type="ECO:0000313" key="6">
    <source>
        <dbReference type="Proteomes" id="UP000749559"/>
    </source>
</evidence>
<dbReference type="Gene3D" id="1.20.1250.20">
    <property type="entry name" value="MFS general substrate transporter like domains"/>
    <property type="match status" value="1"/>
</dbReference>
<comment type="subcellular location">
    <subcellularLocation>
        <location evidence="1">Membrane</location>
        <topology evidence="1">Multi-pass membrane protein</topology>
    </subcellularLocation>
</comment>
<keyword evidence="2" id="KW-0812">Transmembrane</keyword>
<evidence type="ECO:0000256" key="2">
    <source>
        <dbReference type="ARBA" id="ARBA00022692"/>
    </source>
</evidence>
<keyword evidence="3" id="KW-1133">Transmembrane helix</keyword>
<dbReference type="PROSITE" id="PS00216">
    <property type="entry name" value="SUGAR_TRANSPORT_1"/>
    <property type="match status" value="1"/>
</dbReference>
<proteinExistence type="predicted"/>
<dbReference type="InterPro" id="IPR005829">
    <property type="entry name" value="Sugar_transporter_CS"/>
</dbReference>
<dbReference type="OrthoDB" id="5141738at2759"/>
<protein>
    <submittedName>
        <fullName evidence="5">Uncharacterized protein</fullName>
    </submittedName>
</protein>
<organism evidence="5 6">
    <name type="scientific">Owenia fusiformis</name>
    <name type="common">Polychaete worm</name>
    <dbReference type="NCBI Taxonomy" id="6347"/>
    <lineage>
        <taxon>Eukaryota</taxon>
        <taxon>Metazoa</taxon>
        <taxon>Spiralia</taxon>
        <taxon>Lophotrochozoa</taxon>
        <taxon>Annelida</taxon>
        <taxon>Polychaeta</taxon>
        <taxon>Sedentaria</taxon>
        <taxon>Canalipalpata</taxon>
        <taxon>Sabellida</taxon>
        <taxon>Oweniida</taxon>
        <taxon>Oweniidae</taxon>
        <taxon>Owenia</taxon>
    </lineage>
</organism>
<dbReference type="PANTHER" id="PTHR24064">
    <property type="entry name" value="SOLUTE CARRIER FAMILY 22 MEMBER"/>
    <property type="match status" value="1"/>
</dbReference>
<evidence type="ECO:0000313" key="5">
    <source>
        <dbReference type="EMBL" id="CAH1789322.1"/>
    </source>
</evidence>
<dbReference type="Proteomes" id="UP000749559">
    <property type="component" value="Unassembled WGS sequence"/>
</dbReference>
<dbReference type="EMBL" id="CAIIXF020000007">
    <property type="protein sequence ID" value="CAH1789322.1"/>
    <property type="molecule type" value="Genomic_DNA"/>
</dbReference>
<reference evidence="5" key="1">
    <citation type="submission" date="2022-03" db="EMBL/GenBank/DDBJ databases">
        <authorList>
            <person name="Martin C."/>
        </authorList>
    </citation>
    <scope>NUCLEOTIDE SEQUENCE</scope>
</reference>
<keyword evidence="6" id="KW-1185">Reference proteome</keyword>
<dbReference type="Pfam" id="PF00083">
    <property type="entry name" value="Sugar_tr"/>
    <property type="match status" value="1"/>
</dbReference>
<dbReference type="InterPro" id="IPR036259">
    <property type="entry name" value="MFS_trans_sf"/>
</dbReference>
<dbReference type="GO" id="GO:0022857">
    <property type="term" value="F:transmembrane transporter activity"/>
    <property type="evidence" value="ECO:0007669"/>
    <property type="project" value="InterPro"/>
</dbReference>